<organism evidence="1 2">
    <name type="scientific">Oceanispirochaeta crateris</name>
    <dbReference type="NCBI Taxonomy" id="2518645"/>
    <lineage>
        <taxon>Bacteria</taxon>
        <taxon>Pseudomonadati</taxon>
        <taxon>Spirochaetota</taxon>
        <taxon>Spirochaetia</taxon>
        <taxon>Spirochaetales</taxon>
        <taxon>Spirochaetaceae</taxon>
        <taxon>Oceanispirochaeta</taxon>
    </lineage>
</organism>
<proteinExistence type="predicted"/>
<keyword evidence="2" id="KW-1185">Reference proteome</keyword>
<dbReference type="AlphaFoldDB" id="A0A5C1QPH4"/>
<evidence type="ECO:0000313" key="1">
    <source>
        <dbReference type="EMBL" id="QEN08476.1"/>
    </source>
</evidence>
<dbReference type="OrthoDB" id="350733at2"/>
<dbReference type="Gene3D" id="3.30.70.120">
    <property type="match status" value="1"/>
</dbReference>
<protein>
    <submittedName>
        <fullName evidence="1">Uncharacterized protein</fullName>
    </submittedName>
</protein>
<dbReference type="KEGG" id="ock:EXM22_10940"/>
<sequence length="98" mass="11185">MTRLEIIANNTVEDDIQDALKSVEIDFSYTRLNAVHGRGHSEPKAGNAVWPEENFIYLIYTEDDMALRFVAALKKIKERFTNEGIKVFAIPFANPIEI</sequence>
<dbReference type="EMBL" id="CP036150">
    <property type="protein sequence ID" value="QEN08476.1"/>
    <property type="molecule type" value="Genomic_DNA"/>
</dbReference>
<dbReference type="InterPro" id="IPR011322">
    <property type="entry name" value="N-reg_PII-like_a/b"/>
</dbReference>
<dbReference type="InterPro" id="IPR015867">
    <property type="entry name" value="N-reg_PII/ATP_PRibTrfase_C"/>
</dbReference>
<dbReference type="SUPFAM" id="SSF54913">
    <property type="entry name" value="GlnB-like"/>
    <property type="match status" value="1"/>
</dbReference>
<dbReference type="Proteomes" id="UP000324209">
    <property type="component" value="Chromosome"/>
</dbReference>
<accession>A0A5C1QPH4</accession>
<dbReference type="NCBIfam" id="NF045581">
    <property type="entry name" value="PG0541_fam"/>
    <property type="match status" value="1"/>
</dbReference>
<reference evidence="1 2" key="1">
    <citation type="submission" date="2019-02" db="EMBL/GenBank/DDBJ databases">
        <title>Complete Genome Sequence and Methylome Analysis of free living Spirochaetas.</title>
        <authorList>
            <person name="Fomenkov A."/>
            <person name="Dubinina G."/>
            <person name="Leshcheva N."/>
            <person name="Mikheeva N."/>
            <person name="Grabovich M."/>
            <person name="Vincze T."/>
            <person name="Roberts R.J."/>
        </authorList>
    </citation>
    <scope>NUCLEOTIDE SEQUENCE [LARGE SCALE GENOMIC DNA]</scope>
    <source>
        <strain evidence="1 2">K2</strain>
    </source>
</reference>
<dbReference type="RefSeq" id="WP_149486557.1">
    <property type="nucleotide sequence ID" value="NZ_CP036150.1"/>
</dbReference>
<evidence type="ECO:0000313" key="2">
    <source>
        <dbReference type="Proteomes" id="UP000324209"/>
    </source>
</evidence>
<gene>
    <name evidence="1" type="ORF">EXM22_10940</name>
</gene>
<name>A0A5C1QPH4_9SPIO</name>